<name>A0A370R420_9GAMM</name>
<keyword evidence="1" id="KW-0732">Signal</keyword>
<dbReference type="Proteomes" id="UP000254848">
    <property type="component" value="Unassembled WGS sequence"/>
</dbReference>
<dbReference type="Gene3D" id="2.60.40.3110">
    <property type="match status" value="1"/>
</dbReference>
<dbReference type="OrthoDB" id="8587at2"/>
<evidence type="ECO:0000313" key="3">
    <source>
        <dbReference type="EMBL" id="RDK97167.1"/>
    </source>
</evidence>
<dbReference type="Pfam" id="PF13953">
    <property type="entry name" value="PapC_C"/>
    <property type="match status" value="1"/>
</dbReference>
<gene>
    <name evidence="3" type="ORF">C8D90_101612</name>
</gene>
<dbReference type="GO" id="GO:0015473">
    <property type="term" value="F:fimbrial usher porin activity"/>
    <property type="evidence" value="ECO:0007669"/>
    <property type="project" value="InterPro"/>
</dbReference>
<accession>A0A370R420</accession>
<dbReference type="PANTHER" id="PTHR30451:SF5">
    <property type="entry name" value="SLR0019 PROTEIN"/>
    <property type="match status" value="1"/>
</dbReference>
<dbReference type="GO" id="GO:0009279">
    <property type="term" value="C:cell outer membrane"/>
    <property type="evidence" value="ECO:0007669"/>
    <property type="project" value="TreeGrafter"/>
</dbReference>
<feature type="chain" id="PRO_5017075528" evidence="1">
    <location>
        <begin position="28"/>
        <end position="806"/>
    </location>
</feature>
<dbReference type="RefSeq" id="WP_115456910.1">
    <property type="nucleotide sequence ID" value="NZ_QRAP01000001.1"/>
</dbReference>
<dbReference type="GO" id="GO:0009297">
    <property type="term" value="P:pilus assembly"/>
    <property type="evidence" value="ECO:0007669"/>
    <property type="project" value="InterPro"/>
</dbReference>
<proteinExistence type="predicted"/>
<evidence type="ECO:0000259" key="2">
    <source>
        <dbReference type="Pfam" id="PF13953"/>
    </source>
</evidence>
<keyword evidence="4" id="KW-1185">Reference proteome</keyword>
<dbReference type="Gene3D" id="2.60.40.2610">
    <property type="entry name" value="Outer membrane usher protein FimD, plug domain"/>
    <property type="match status" value="1"/>
</dbReference>
<reference evidence="3 4" key="1">
    <citation type="submission" date="2018-07" db="EMBL/GenBank/DDBJ databases">
        <title>Genomic Encyclopedia of Type Strains, Phase IV (KMG-IV): sequencing the most valuable type-strain genomes for metagenomic binning, comparative biology and taxonomic classification.</title>
        <authorList>
            <person name="Goeker M."/>
        </authorList>
    </citation>
    <scope>NUCLEOTIDE SEQUENCE [LARGE SCALE GENOMIC DNA]</scope>
    <source>
        <strain evidence="3 4">DSM 103736</strain>
    </source>
</reference>
<organism evidence="3 4">
    <name type="scientific">Enterobacillus tribolii</name>
    <dbReference type="NCBI Taxonomy" id="1487935"/>
    <lineage>
        <taxon>Bacteria</taxon>
        <taxon>Pseudomonadati</taxon>
        <taxon>Pseudomonadota</taxon>
        <taxon>Gammaproteobacteria</taxon>
        <taxon>Enterobacterales</taxon>
        <taxon>Hafniaceae</taxon>
        <taxon>Enterobacillus</taxon>
    </lineage>
</organism>
<feature type="domain" description="PapC-like C-terminal" evidence="2">
    <location>
        <begin position="722"/>
        <end position="779"/>
    </location>
</feature>
<dbReference type="InterPro" id="IPR000015">
    <property type="entry name" value="Fimb_usher"/>
</dbReference>
<comment type="caution">
    <text evidence="3">The sequence shown here is derived from an EMBL/GenBank/DDBJ whole genome shotgun (WGS) entry which is preliminary data.</text>
</comment>
<evidence type="ECO:0000256" key="1">
    <source>
        <dbReference type="SAM" id="SignalP"/>
    </source>
</evidence>
<dbReference type="EMBL" id="QRAP01000001">
    <property type="protein sequence ID" value="RDK97167.1"/>
    <property type="molecule type" value="Genomic_DNA"/>
</dbReference>
<dbReference type="AlphaFoldDB" id="A0A370R420"/>
<sequence>MPRYSFSAGRTAPALLILVFAPLSDGAADERSAELPPPPGAESVAQEIQYRLELVINRRPSGQVVPVTEYQGRYRVSAADLRRAGLPAAVLTEPQTDVTQLAGVNVEYDSAGQRLLLQVPSEWLPPQLLNGDPDRVRFASLSGRGTLLNYDVYASRTGCGATQLSAWNEVRFFSDAGTLSNTGVLRRNIDGDDTGQDKTYTRYDTTLSDVNENHILKWAVGDVISNALSWSSSVRLGGISVSRDFSVRPDVITYPLPAFSGNAAVPTSADLFINGYKASSTELQPGPFTLTNTPYINGAGEAVLVTTDALGRQVSTSLPFYVANTLLKPGLSDASFSTGALRRSYGTEDFDYGPAAANAVWRYGVNDAWTLESHAEGAEELALLGVGSSVRIGNLGVVNGSYSDSRMYGKHGAQYGFGYQYSNARFSLSAQRIQRDARFGNLALYDNGEDSGDGQPQATLSRSSTQYAASLSLARYGNIGLAYLDVRSFDNNKTRLFNLSWSKNLWHNSSFYLSASRDPDQQDWTFALTFQVPFNALDSVTFNYENNASGQRLQEVSYSRAMPSDGGFSWDLAYARQHPQDDYQQGSLTWRNEHIQLQGGLYGSSGNQTQWGEATGSLVMMEGALLTANKVNDAFVIVSTEGYPDVEVNYEHQPIGKTNGSGYLLIPGVTSYYPAHYGINVLNMPADVVADKTEQQAAVRRGSGYVLHFPIKQQRAVSVILADETGHPVPLSSTVSRRGHADVYVGWDGLVYLEDVAQHNPLRVRMPDGRVCQTTLTLPATLPQQLKTYGPLVCRPSSRSGVASDD</sequence>
<dbReference type="InterPro" id="IPR042186">
    <property type="entry name" value="FimD_plug_dom"/>
</dbReference>
<dbReference type="Pfam" id="PF00577">
    <property type="entry name" value="Usher"/>
    <property type="match status" value="1"/>
</dbReference>
<feature type="signal peptide" evidence="1">
    <location>
        <begin position="1"/>
        <end position="27"/>
    </location>
</feature>
<dbReference type="InterPro" id="IPR043142">
    <property type="entry name" value="PapC-like_C_sf"/>
</dbReference>
<dbReference type="Gene3D" id="2.60.40.2070">
    <property type="match status" value="1"/>
</dbReference>
<evidence type="ECO:0000313" key="4">
    <source>
        <dbReference type="Proteomes" id="UP000254848"/>
    </source>
</evidence>
<dbReference type="PANTHER" id="PTHR30451">
    <property type="entry name" value="OUTER MEMBRANE USHER PROTEIN"/>
    <property type="match status" value="1"/>
</dbReference>
<dbReference type="InterPro" id="IPR025949">
    <property type="entry name" value="PapC-like_C"/>
</dbReference>
<protein>
    <submittedName>
        <fullName evidence="3">Outer membrane usher protein</fullName>
    </submittedName>
</protein>